<keyword evidence="1" id="KW-0813">Transport</keyword>
<dbReference type="InterPro" id="IPR003439">
    <property type="entry name" value="ABC_transporter-like_ATP-bd"/>
</dbReference>
<gene>
    <name evidence="5" type="ORF">J3U87_14305</name>
</gene>
<dbReference type="Proteomes" id="UP000663929">
    <property type="component" value="Chromosome"/>
</dbReference>
<evidence type="ECO:0000259" key="4">
    <source>
        <dbReference type="PROSITE" id="PS50893"/>
    </source>
</evidence>
<evidence type="ECO:0000256" key="3">
    <source>
        <dbReference type="ARBA" id="ARBA00022840"/>
    </source>
</evidence>
<dbReference type="PROSITE" id="PS00211">
    <property type="entry name" value="ABC_TRANSPORTER_1"/>
    <property type="match status" value="1"/>
</dbReference>
<evidence type="ECO:0000313" key="5">
    <source>
        <dbReference type="EMBL" id="QTD53622.1"/>
    </source>
</evidence>
<dbReference type="InterPro" id="IPR003593">
    <property type="entry name" value="AAA+_ATPase"/>
</dbReference>
<organism evidence="5 6">
    <name type="scientific">Sulfidibacter corallicola</name>
    <dbReference type="NCBI Taxonomy" id="2818388"/>
    <lineage>
        <taxon>Bacteria</taxon>
        <taxon>Pseudomonadati</taxon>
        <taxon>Acidobacteriota</taxon>
        <taxon>Holophagae</taxon>
        <taxon>Acanthopleuribacterales</taxon>
        <taxon>Acanthopleuribacteraceae</taxon>
        <taxon>Sulfidibacter</taxon>
    </lineage>
</organism>
<dbReference type="AlphaFoldDB" id="A0A8A4TXC4"/>
<name>A0A8A4TXC4_SULCO</name>
<proteinExistence type="predicted"/>
<keyword evidence="2" id="KW-0547">Nucleotide-binding</keyword>
<keyword evidence="3 5" id="KW-0067">ATP-binding</keyword>
<dbReference type="PANTHER" id="PTHR43023">
    <property type="entry name" value="PROTEIN TRIGALACTOSYLDIACYLGLYCEROL 3, CHLOROPLASTIC"/>
    <property type="match status" value="1"/>
</dbReference>
<keyword evidence="6" id="KW-1185">Reference proteome</keyword>
<evidence type="ECO:0000313" key="6">
    <source>
        <dbReference type="Proteomes" id="UP000663929"/>
    </source>
</evidence>
<reference evidence="5" key="1">
    <citation type="submission" date="2021-03" db="EMBL/GenBank/DDBJ databases">
        <title>Acanthopleuribacteraceae sp. M133.</title>
        <authorList>
            <person name="Wang G."/>
        </authorList>
    </citation>
    <scope>NUCLEOTIDE SEQUENCE</scope>
    <source>
        <strain evidence="5">M133</strain>
    </source>
</reference>
<dbReference type="Gene3D" id="3.40.50.300">
    <property type="entry name" value="P-loop containing nucleotide triphosphate hydrolases"/>
    <property type="match status" value="1"/>
</dbReference>
<dbReference type="RefSeq" id="WP_237383725.1">
    <property type="nucleotide sequence ID" value="NZ_CP071793.1"/>
</dbReference>
<dbReference type="GO" id="GO:0005524">
    <property type="term" value="F:ATP binding"/>
    <property type="evidence" value="ECO:0007669"/>
    <property type="project" value="UniProtKB-KW"/>
</dbReference>
<dbReference type="InterPro" id="IPR027417">
    <property type="entry name" value="P-loop_NTPase"/>
</dbReference>
<dbReference type="CDD" id="cd03261">
    <property type="entry name" value="ABC_Org_Solvent_Resistant"/>
    <property type="match status" value="1"/>
</dbReference>
<dbReference type="SUPFAM" id="SSF52540">
    <property type="entry name" value="P-loop containing nucleoside triphosphate hydrolases"/>
    <property type="match status" value="1"/>
</dbReference>
<dbReference type="Pfam" id="PF00005">
    <property type="entry name" value="ABC_tran"/>
    <property type="match status" value="1"/>
</dbReference>
<dbReference type="SMART" id="SM00382">
    <property type="entry name" value="AAA"/>
    <property type="match status" value="1"/>
</dbReference>
<evidence type="ECO:0000256" key="1">
    <source>
        <dbReference type="ARBA" id="ARBA00022448"/>
    </source>
</evidence>
<sequence length="264" mass="29392">MREANPPNPSAIDETGSGTAKCYFQMREVTKSFGSKQVLNGVSLDIFKGETLVILGGSGSGKSVTLKILVGLLEADGGQVLFEDRDITHLREKEYYPIRKRVSYLFQGGALFDSMNIYQNLAYPLEEHRRLAPREILPMVRESLKMVELENIEHLYPSDLSGGMMKRVALARAIIDKPEIVLYDEPTTGLDPLTTRAINQLIRKLQRELSITSVVVTHDMSTTFHVADRLCFLDKGELAFSGTLDEASRTTHPVLRAYLSGGQS</sequence>
<dbReference type="KEGG" id="scor:J3U87_14305"/>
<dbReference type="PROSITE" id="PS50893">
    <property type="entry name" value="ABC_TRANSPORTER_2"/>
    <property type="match status" value="1"/>
</dbReference>
<feature type="domain" description="ABC transporter" evidence="4">
    <location>
        <begin position="24"/>
        <end position="260"/>
    </location>
</feature>
<dbReference type="EMBL" id="CP071793">
    <property type="protein sequence ID" value="QTD53622.1"/>
    <property type="molecule type" value="Genomic_DNA"/>
</dbReference>
<accession>A0A8A4TXC4</accession>
<evidence type="ECO:0000256" key="2">
    <source>
        <dbReference type="ARBA" id="ARBA00022741"/>
    </source>
</evidence>
<dbReference type="GO" id="GO:0016887">
    <property type="term" value="F:ATP hydrolysis activity"/>
    <property type="evidence" value="ECO:0007669"/>
    <property type="project" value="InterPro"/>
</dbReference>
<dbReference type="InterPro" id="IPR017871">
    <property type="entry name" value="ABC_transporter-like_CS"/>
</dbReference>
<dbReference type="PANTHER" id="PTHR43023:SF6">
    <property type="entry name" value="INTERMEMBRANE PHOSPHOLIPID TRANSPORT SYSTEM ATP-BINDING PROTEIN MLAF"/>
    <property type="match status" value="1"/>
</dbReference>
<protein>
    <submittedName>
        <fullName evidence="5">ABC transporter ATP-binding protein</fullName>
    </submittedName>
</protein>